<sequence length="366" mass="39585">MRRLGRFAGLRNVRPASSMDAWTEQVEAISLPRLDEVGAHPRPSNVGTSYVEQEYHALAEEQELLWRAEGEDEARPYGVEARGLDRQVAGIDFLLTQREAEVREAHAEYQRATQVLGSYVRRESGGKLRYWICWPILVLGDTAGVWSAAIINGDVPYVAFGQALAAGLAAACAGLVGSELKDIRMARTRQRDPDSLTKEEQRYRRLFVPGGDGLGITKLMGGLSLLVALLVALGIFALRAGIEGGLTGLTFGLFALATAIASGLLGYASADEVADLLGTLAKRVRGAETHYLELTRSAAGRDKAASEEMARSIREESTYRAGAAGKRVDSLSWQAQRRNPQVFGHGFAAGEQSGVIGRRSRRSVSA</sequence>
<proteinExistence type="predicted"/>
<keyword evidence="3" id="KW-1185">Reference proteome</keyword>
<protein>
    <submittedName>
        <fullName evidence="2">Uncharacterized protein</fullName>
    </submittedName>
</protein>
<dbReference type="EMBL" id="JAMTCS010000005">
    <property type="protein sequence ID" value="MCP2264626.1"/>
    <property type="molecule type" value="Genomic_DNA"/>
</dbReference>
<accession>A0A9X2G8K8</accession>
<evidence type="ECO:0000313" key="2">
    <source>
        <dbReference type="EMBL" id="MCP2264626.1"/>
    </source>
</evidence>
<feature type="transmembrane region" description="Helical" evidence="1">
    <location>
        <begin position="131"/>
        <end position="151"/>
    </location>
</feature>
<feature type="transmembrane region" description="Helical" evidence="1">
    <location>
        <begin position="223"/>
        <end position="242"/>
    </location>
</feature>
<reference evidence="2" key="1">
    <citation type="submission" date="2022-06" db="EMBL/GenBank/DDBJ databases">
        <title>Genomic Encyclopedia of Archaeal and Bacterial Type Strains, Phase II (KMG-II): from individual species to whole genera.</title>
        <authorList>
            <person name="Goeker M."/>
        </authorList>
    </citation>
    <scope>NUCLEOTIDE SEQUENCE</scope>
    <source>
        <strain evidence="2">DSM 26652</strain>
    </source>
</reference>
<evidence type="ECO:0000313" key="3">
    <source>
        <dbReference type="Proteomes" id="UP001139493"/>
    </source>
</evidence>
<evidence type="ECO:0000256" key="1">
    <source>
        <dbReference type="SAM" id="Phobius"/>
    </source>
</evidence>
<keyword evidence="1" id="KW-0472">Membrane</keyword>
<name>A0A9X2G8K8_9MICO</name>
<keyword evidence="1" id="KW-0812">Transmembrane</keyword>
<dbReference type="AlphaFoldDB" id="A0A9X2G8K8"/>
<feature type="transmembrane region" description="Helical" evidence="1">
    <location>
        <begin position="248"/>
        <end position="268"/>
    </location>
</feature>
<keyword evidence="1" id="KW-1133">Transmembrane helix</keyword>
<organism evidence="2 3">
    <name type="scientific">Promicromonospora thailandica</name>
    <dbReference type="NCBI Taxonomy" id="765201"/>
    <lineage>
        <taxon>Bacteria</taxon>
        <taxon>Bacillati</taxon>
        <taxon>Actinomycetota</taxon>
        <taxon>Actinomycetes</taxon>
        <taxon>Micrococcales</taxon>
        <taxon>Promicromonosporaceae</taxon>
        <taxon>Promicromonospora</taxon>
    </lineage>
</organism>
<feature type="transmembrane region" description="Helical" evidence="1">
    <location>
        <begin position="157"/>
        <end position="177"/>
    </location>
</feature>
<dbReference type="Proteomes" id="UP001139493">
    <property type="component" value="Unassembled WGS sequence"/>
</dbReference>
<gene>
    <name evidence="2" type="ORF">APR03_001964</name>
</gene>
<comment type="caution">
    <text evidence="2">The sequence shown here is derived from an EMBL/GenBank/DDBJ whole genome shotgun (WGS) entry which is preliminary data.</text>
</comment>